<dbReference type="Pfam" id="PF02811">
    <property type="entry name" value="PHP"/>
    <property type="match status" value="1"/>
</dbReference>
<dbReference type="InterPro" id="IPR016195">
    <property type="entry name" value="Pol/histidinol_Pase-like"/>
</dbReference>
<dbReference type="GO" id="GO:0035312">
    <property type="term" value="F:5'-3' DNA exonuclease activity"/>
    <property type="evidence" value="ECO:0007669"/>
    <property type="project" value="TreeGrafter"/>
</dbReference>
<evidence type="ECO:0000259" key="1">
    <source>
        <dbReference type="Pfam" id="PF02811"/>
    </source>
</evidence>
<name>A0A2H0KSL0_9BACT</name>
<reference evidence="2 3" key="1">
    <citation type="submission" date="2017-09" db="EMBL/GenBank/DDBJ databases">
        <title>Depth-based differentiation of microbial function through sediment-hosted aquifers and enrichment of novel symbionts in the deep terrestrial subsurface.</title>
        <authorList>
            <person name="Probst A.J."/>
            <person name="Ladd B."/>
            <person name="Jarett J.K."/>
            <person name="Geller-Mcgrath D.E."/>
            <person name="Sieber C.M."/>
            <person name="Emerson J.B."/>
            <person name="Anantharaman K."/>
            <person name="Thomas B.C."/>
            <person name="Malmstrom R."/>
            <person name="Stieglmeier M."/>
            <person name="Klingl A."/>
            <person name="Woyke T."/>
            <person name="Ryan C.M."/>
            <person name="Banfield J.F."/>
        </authorList>
    </citation>
    <scope>NUCLEOTIDE SEQUENCE [LARGE SCALE GENOMIC DNA]</scope>
    <source>
        <strain evidence="2">CG11_big_fil_rev_8_21_14_0_20_40_15</strain>
    </source>
</reference>
<dbReference type="InterPro" id="IPR004013">
    <property type="entry name" value="PHP_dom"/>
</dbReference>
<dbReference type="AlphaFoldDB" id="A0A2H0KSL0"/>
<dbReference type="CDD" id="cd07432">
    <property type="entry name" value="PHP_HisPPase"/>
    <property type="match status" value="1"/>
</dbReference>
<organism evidence="2 3">
    <name type="scientific">Candidatus Portnoybacteria bacterium CG11_big_fil_rev_8_21_14_0_20_40_15</name>
    <dbReference type="NCBI Taxonomy" id="1974817"/>
    <lineage>
        <taxon>Bacteria</taxon>
        <taxon>Candidatus Portnoyibacteriota</taxon>
    </lineage>
</organism>
<gene>
    <name evidence="2" type="ORF">COV84_02745</name>
</gene>
<dbReference type="PANTHER" id="PTHR42924:SF3">
    <property type="entry name" value="POLYMERASE_HISTIDINOL PHOSPHATASE N-TERMINAL DOMAIN-CONTAINING PROTEIN"/>
    <property type="match status" value="1"/>
</dbReference>
<dbReference type="InterPro" id="IPR052018">
    <property type="entry name" value="PHP_domain"/>
</dbReference>
<sequence length="259" mass="29759">MQIKGTCHVHSKYSHDGEISLNELKESLKKQGFQFLLLTEHIHDFLPEKIEEILKECQLLSDEQFIIIPGLELENKGEHFLVIGINESLKNSHDLTQLRSSGAIIVWAHPYKIKSDGIEGFQIDGLEVWNSCYDSKFFPRWRALRLLKKLRQKNNIFAYGGIDFHRFSHLGGPFLVADVEKLSQREILENLKQGKFFVQRGAITVNSDGTMRPGQKIETVLFSPILRFLIGLFKFSSKILAELKISPPKKIKESIRSKI</sequence>
<comment type="caution">
    <text evidence="2">The sequence shown here is derived from an EMBL/GenBank/DDBJ whole genome shotgun (WGS) entry which is preliminary data.</text>
</comment>
<dbReference type="EMBL" id="PCVO01000042">
    <property type="protein sequence ID" value="PIQ75151.1"/>
    <property type="molecule type" value="Genomic_DNA"/>
</dbReference>
<accession>A0A2H0KSL0</accession>
<evidence type="ECO:0000313" key="3">
    <source>
        <dbReference type="Proteomes" id="UP000229317"/>
    </source>
</evidence>
<protein>
    <recommendedName>
        <fullName evidence="1">PHP domain-containing protein</fullName>
    </recommendedName>
</protein>
<evidence type="ECO:0000313" key="2">
    <source>
        <dbReference type="EMBL" id="PIQ75151.1"/>
    </source>
</evidence>
<dbReference type="GO" id="GO:0004534">
    <property type="term" value="F:5'-3' RNA exonuclease activity"/>
    <property type="evidence" value="ECO:0007669"/>
    <property type="project" value="TreeGrafter"/>
</dbReference>
<dbReference type="Proteomes" id="UP000229317">
    <property type="component" value="Unassembled WGS sequence"/>
</dbReference>
<dbReference type="Gene3D" id="3.20.20.140">
    <property type="entry name" value="Metal-dependent hydrolases"/>
    <property type="match status" value="1"/>
</dbReference>
<proteinExistence type="predicted"/>
<dbReference type="PANTHER" id="PTHR42924">
    <property type="entry name" value="EXONUCLEASE"/>
    <property type="match status" value="1"/>
</dbReference>
<dbReference type="SUPFAM" id="SSF89550">
    <property type="entry name" value="PHP domain-like"/>
    <property type="match status" value="1"/>
</dbReference>
<feature type="domain" description="PHP" evidence="1">
    <location>
        <begin position="7"/>
        <end position="76"/>
    </location>
</feature>